<sequence>MTVSPQDGSIEKLLNSETPPHAPKARSAPNREPAGNGEIAEDAPNAPESPLDPSEPVYVPAHPLARDGEIVIGYETREIEPGSPVLPVFSSEEKLVEQLGAVQPWVTIKHETLIDLMGARFLALDPTVDPDAERWTAREAAEHEALLRRALGRSS</sequence>
<dbReference type="RefSeq" id="WP_163058778.1">
    <property type="nucleotide sequence ID" value="NZ_JAAGLI010000567.1"/>
</dbReference>
<feature type="domain" description="SseB protein N-terminal" evidence="2">
    <location>
        <begin position="57"/>
        <end position="127"/>
    </location>
</feature>
<evidence type="ECO:0000313" key="3">
    <source>
        <dbReference type="EMBL" id="NEA25122.1"/>
    </source>
</evidence>
<dbReference type="Pfam" id="PF07179">
    <property type="entry name" value="SseB"/>
    <property type="match status" value="1"/>
</dbReference>
<reference evidence="3 4" key="1">
    <citation type="submission" date="2020-01" db="EMBL/GenBank/DDBJ databases">
        <title>Insect and environment-associated Actinomycetes.</title>
        <authorList>
            <person name="Currrie C."/>
            <person name="Chevrette M."/>
            <person name="Carlson C."/>
            <person name="Stubbendieck R."/>
            <person name="Wendt-Pienkowski E."/>
        </authorList>
    </citation>
    <scope>NUCLEOTIDE SEQUENCE [LARGE SCALE GENOMIC DNA]</scope>
    <source>
        <strain evidence="3 4">SID10258</strain>
    </source>
</reference>
<accession>A0A6L9QJ45</accession>
<dbReference type="EMBL" id="JAAGLI010000567">
    <property type="protein sequence ID" value="NEA25122.1"/>
    <property type="molecule type" value="Genomic_DNA"/>
</dbReference>
<evidence type="ECO:0000313" key="4">
    <source>
        <dbReference type="Proteomes" id="UP000475532"/>
    </source>
</evidence>
<feature type="region of interest" description="Disordered" evidence="1">
    <location>
        <begin position="1"/>
        <end position="60"/>
    </location>
</feature>
<name>A0A6L9QJ45_9ACTN</name>
<protein>
    <recommendedName>
        <fullName evidence="2">SseB protein N-terminal domain-containing protein</fullName>
    </recommendedName>
</protein>
<dbReference type="InterPro" id="IPR049975">
    <property type="entry name" value="SAV_915-like_dom"/>
</dbReference>
<dbReference type="InterPro" id="IPR009839">
    <property type="entry name" value="SseB_N"/>
</dbReference>
<dbReference type="Proteomes" id="UP000475532">
    <property type="component" value="Unassembled WGS sequence"/>
</dbReference>
<evidence type="ECO:0000259" key="2">
    <source>
        <dbReference type="Pfam" id="PF07179"/>
    </source>
</evidence>
<proteinExistence type="predicted"/>
<evidence type="ECO:0000256" key="1">
    <source>
        <dbReference type="SAM" id="MobiDB-lite"/>
    </source>
</evidence>
<dbReference type="NCBIfam" id="NF042914">
    <property type="entry name" value="SAV915_dom"/>
    <property type="match status" value="1"/>
</dbReference>
<gene>
    <name evidence="3" type="ORF">G3I70_21940</name>
</gene>
<dbReference type="AlphaFoldDB" id="A0A6L9QJ45"/>
<organism evidence="3 4">
    <name type="scientific">Actinomadura bangladeshensis</name>
    <dbReference type="NCBI Taxonomy" id="453573"/>
    <lineage>
        <taxon>Bacteria</taxon>
        <taxon>Bacillati</taxon>
        <taxon>Actinomycetota</taxon>
        <taxon>Actinomycetes</taxon>
        <taxon>Streptosporangiales</taxon>
        <taxon>Thermomonosporaceae</taxon>
        <taxon>Actinomadura</taxon>
    </lineage>
</organism>
<comment type="caution">
    <text evidence="3">The sequence shown here is derived from an EMBL/GenBank/DDBJ whole genome shotgun (WGS) entry which is preliminary data.</text>
</comment>